<evidence type="ECO:0000313" key="14">
    <source>
        <dbReference type="WBParaSite" id="MBELARI_LOCUS4264"/>
    </source>
</evidence>
<evidence type="ECO:0000256" key="2">
    <source>
        <dbReference type="ARBA" id="ARBA00022454"/>
    </source>
</evidence>
<evidence type="ECO:0000259" key="12">
    <source>
        <dbReference type="PROSITE" id="PS50118"/>
    </source>
</evidence>
<dbReference type="Gene3D" id="2.30.29.150">
    <property type="match status" value="1"/>
</dbReference>
<keyword evidence="4 10" id="KW-0227">DNA damage</keyword>
<evidence type="ECO:0000256" key="4">
    <source>
        <dbReference type="ARBA" id="ARBA00022763"/>
    </source>
</evidence>
<keyword evidence="13" id="KW-1185">Reference proteome</keyword>
<feature type="domain" description="HMG box" evidence="12">
    <location>
        <begin position="564"/>
        <end position="630"/>
    </location>
</feature>
<evidence type="ECO:0000256" key="3">
    <source>
        <dbReference type="ARBA" id="ARBA00022705"/>
    </source>
</evidence>
<dbReference type="GO" id="GO:0006281">
    <property type="term" value="P:DNA repair"/>
    <property type="evidence" value="ECO:0007669"/>
    <property type="project" value="UniProtKB-KW"/>
</dbReference>
<dbReference type="SMART" id="SM00398">
    <property type="entry name" value="HMG"/>
    <property type="match status" value="1"/>
</dbReference>
<evidence type="ECO:0000256" key="10">
    <source>
        <dbReference type="RuleBase" id="RU364013"/>
    </source>
</evidence>
<dbReference type="PANTHER" id="PTHR45849">
    <property type="entry name" value="FACT COMPLEX SUBUNIT SSRP1"/>
    <property type="match status" value="1"/>
</dbReference>
<dbReference type="Pfam" id="PF08512">
    <property type="entry name" value="Rttp106-like_middle"/>
    <property type="match status" value="1"/>
</dbReference>
<dbReference type="Gene3D" id="2.30.29.220">
    <property type="entry name" value="Structure-specific recognition protein (SSRP1)"/>
    <property type="match status" value="1"/>
</dbReference>
<dbReference type="InterPro" id="IPR024954">
    <property type="entry name" value="SSRP1_DD"/>
</dbReference>
<keyword evidence="2 10" id="KW-0158">Chromosome</keyword>
<keyword evidence="8 9" id="KW-0539">Nucleus</keyword>
<evidence type="ECO:0000256" key="7">
    <source>
        <dbReference type="ARBA" id="ARBA00023204"/>
    </source>
</evidence>
<dbReference type="GO" id="GO:0031491">
    <property type="term" value="F:nucleosome binding"/>
    <property type="evidence" value="ECO:0007669"/>
    <property type="project" value="TreeGrafter"/>
</dbReference>
<keyword evidence="5 10" id="KW-0805">Transcription regulation</keyword>
<dbReference type="SMART" id="SM01287">
    <property type="entry name" value="Rtt106"/>
    <property type="match status" value="1"/>
</dbReference>
<comment type="function">
    <text evidence="10">Component of the FACT complex, a general chromatin factor that acts to reorganize nucleosomes. The FACT complex is involved in multiple processes that require DNA as a template such as mRNA elongation, DNA replication and DNA repair. During transcription elongation the FACT complex acts as a histone chaperone that both destabilizes and restores nucleosomal structure. It facilitates the passage of RNA polymerase II and transcription by promoting the dissociation of one histone H2A-H2B dimer from the nucleosome, then subsequently promotes the reestablishment of the nucleosome following the passage of RNA polymerase II.</text>
</comment>
<dbReference type="PROSITE" id="PS50118">
    <property type="entry name" value="HMG_BOX_2"/>
    <property type="match status" value="1"/>
</dbReference>
<dbReference type="SUPFAM" id="SSF50729">
    <property type="entry name" value="PH domain-like"/>
    <property type="match status" value="1"/>
</dbReference>
<dbReference type="GO" id="GO:1902275">
    <property type="term" value="P:regulation of chromatin organization"/>
    <property type="evidence" value="ECO:0007669"/>
    <property type="project" value="TreeGrafter"/>
</dbReference>
<dbReference type="CDD" id="cd13230">
    <property type="entry name" value="PH1_SSRP1-like"/>
    <property type="match status" value="1"/>
</dbReference>
<dbReference type="GO" id="GO:0035101">
    <property type="term" value="C:FACT complex"/>
    <property type="evidence" value="ECO:0007669"/>
    <property type="project" value="TreeGrafter"/>
</dbReference>
<dbReference type="Pfam" id="PF00505">
    <property type="entry name" value="HMG_box"/>
    <property type="match status" value="1"/>
</dbReference>
<keyword evidence="9" id="KW-0238">DNA-binding</keyword>
<dbReference type="Gene3D" id="2.30.29.30">
    <property type="entry name" value="Pleckstrin-homology domain (PH domain)/Phosphotyrosine-binding domain (PTB)"/>
    <property type="match status" value="2"/>
</dbReference>
<reference evidence="14" key="1">
    <citation type="submission" date="2024-02" db="UniProtKB">
        <authorList>
            <consortium name="WormBaseParasite"/>
        </authorList>
    </citation>
    <scope>IDENTIFICATION</scope>
</reference>
<name>A0AAF3FBF2_9BILA</name>
<evidence type="ECO:0000313" key="13">
    <source>
        <dbReference type="Proteomes" id="UP000887575"/>
    </source>
</evidence>
<dbReference type="GO" id="GO:0042393">
    <property type="term" value="F:histone binding"/>
    <property type="evidence" value="ECO:0007669"/>
    <property type="project" value="TreeGrafter"/>
</dbReference>
<dbReference type="AlphaFoldDB" id="A0AAF3FBF2"/>
<feature type="compositionally biased region" description="Basic residues" evidence="11">
    <location>
        <begin position="531"/>
        <end position="542"/>
    </location>
</feature>
<dbReference type="Pfam" id="PF21103">
    <property type="entry name" value="PH1_SSRP1-like"/>
    <property type="match status" value="1"/>
</dbReference>
<dbReference type="InterPro" id="IPR048993">
    <property type="entry name" value="SSRP1-like_PH1"/>
</dbReference>
<dbReference type="PRINTS" id="PR00887">
    <property type="entry name" value="SSRCOGNITION"/>
</dbReference>
<dbReference type="Pfam" id="PF03531">
    <property type="entry name" value="SSrecog"/>
    <property type="match status" value="1"/>
</dbReference>
<feature type="compositionally biased region" description="Acidic residues" evidence="11">
    <location>
        <begin position="469"/>
        <end position="484"/>
    </location>
</feature>
<dbReference type="InterPro" id="IPR038167">
    <property type="entry name" value="SSRP1_sf"/>
</dbReference>
<feature type="compositionally biased region" description="Basic and acidic residues" evidence="11">
    <location>
        <begin position="701"/>
        <end position="720"/>
    </location>
</feature>
<dbReference type="Pfam" id="PF17292">
    <property type="entry name" value="POB3_N"/>
    <property type="match status" value="1"/>
</dbReference>
<dbReference type="FunFam" id="2.30.29.150:FF:000001">
    <property type="entry name" value="Fact complex subunit ssrp1"/>
    <property type="match status" value="1"/>
</dbReference>
<comment type="subcellular location">
    <subcellularLocation>
        <location evidence="10">Nucleus</location>
    </subcellularLocation>
    <subcellularLocation>
        <location evidence="10">Chromosome</location>
    </subcellularLocation>
</comment>
<feature type="compositionally biased region" description="Basic and acidic residues" evidence="11">
    <location>
        <begin position="448"/>
        <end position="468"/>
    </location>
</feature>
<feature type="compositionally biased region" description="Acidic residues" evidence="11">
    <location>
        <begin position="501"/>
        <end position="510"/>
    </location>
</feature>
<keyword evidence="3 10" id="KW-0235">DNA replication</keyword>
<feature type="region of interest" description="Disordered" evidence="11">
    <location>
        <begin position="439"/>
        <end position="728"/>
    </location>
</feature>
<dbReference type="CDD" id="cd21994">
    <property type="entry name" value="HMG-box_SSRP1-like"/>
    <property type="match status" value="1"/>
</dbReference>
<organism evidence="13 14">
    <name type="scientific">Mesorhabditis belari</name>
    <dbReference type="NCBI Taxonomy" id="2138241"/>
    <lineage>
        <taxon>Eukaryota</taxon>
        <taxon>Metazoa</taxon>
        <taxon>Ecdysozoa</taxon>
        <taxon>Nematoda</taxon>
        <taxon>Chromadorea</taxon>
        <taxon>Rhabditida</taxon>
        <taxon>Rhabditina</taxon>
        <taxon>Rhabditomorpha</taxon>
        <taxon>Rhabditoidea</taxon>
        <taxon>Rhabditidae</taxon>
        <taxon>Mesorhabditinae</taxon>
        <taxon>Mesorhabditis</taxon>
    </lineage>
</organism>
<evidence type="ECO:0000256" key="1">
    <source>
        <dbReference type="ARBA" id="ARBA00010060"/>
    </source>
</evidence>
<sequence>MADSTDFLELFIEEMGSLNKGSLRLTEQNIKFHHDNTGNILNLNANDLQNIKWQRLGNRHGIKFIFQDGKKYRIGGFKETDFEKLNGFSKNRWNREIEKIDLSLKGWNYGDCNVDGQSIEFAVDGKPCFEVPLSNVSNAVANKNEAVLEFHQNDDCPVALIEMRFHIPTNEDDNIDPVEEFRKAVLAYAGIETDSGQAIATLNQILCTTPRGRYDIKVYPNNLSLHGKTYDYKIPIKTIQRLFLVPQKDGRHMYFVCSLAPPIRQGQTRYHYLVFEFAREDKMEIELGLTDDQLKQQYGDKLQRNLEGPVYEIVCKLFRVLVGMKVTTPGKFVGHSGTPVIVCAHRQTSGFLYPLEKGFLYIHKPPMYIRFDEISSVHFARSDVSTRSFDFEVEMKSGTNLVFNSVEKEEYSKLYDYVQGKSLRIRNAKKVENLRNTDMFADSDEEHDPYKEHVKKEGKDREAERNAAVDDESDPEDEDYDLDDDLAKRRKEREQNSSEGSESEPTEEWDSSGSDVVKESDIDENDDGSQKKVKKEKKKREKKSKDEAGEGRRKKRAKKDPNAPKRATTAYMIWLNENRAEIKKEGDTVADTAKRGGELWKAMGENDKRPWEEKAGKDKERYDEEMREWRKNGGGSTSAAGKTDKPDKPDKPAKAAKTTDTTTTKSPSKAAKSREYVETSDSSESEDEPLEKLKEKKKTKEVKEDRNQKPAESASSKEESSANDSDSD</sequence>
<dbReference type="FunFam" id="2.30.29.30:FF:000119">
    <property type="entry name" value="FACT complex subunit SSRP1"/>
    <property type="match status" value="1"/>
</dbReference>
<keyword evidence="6 10" id="KW-0804">Transcription</keyword>
<dbReference type="CDD" id="cd13231">
    <property type="entry name" value="PH2_SSRP1-like"/>
    <property type="match status" value="1"/>
</dbReference>
<dbReference type="InterPro" id="IPR013719">
    <property type="entry name" value="RTT106/SPT16-like_middle_dom"/>
</dbReference>
<dbReference type="PANTHER" id="PTHR45849:SF1">
    <property type="entry name" value="FACT COMPLEX SUBUNIT SSRP1"/>
    <property type="match status" value="1"/>
</dbReference>
<proteinExistence type="inferred from homology"/>
<feature type="DNA-binding region" description="HMG box" evidence="9">
    <location>
        <begin position="564"/>
        <end position="630"/>
    </location>
</feature>
<dbReference type="InterPro" id="IPR009071">
    <property type="entry name" value="HMG_box_dom"/>
</dbReference>
<comment type="similarity">
    <text evidence="1 10">Belongs to the SSRP1 family.</text>
</comment>
<dbReference type="Proteomes" id="UP000887575">
    <property type="component" value="Unassembled WGS sequence"/>
</dbReference>
<evidence type="ECO:0000256" key="6">
    <source>
        <dbReference type="ARBA" id="ARBA00023163"/>
    </source>
</evidence>
<feature type="compositionally biased region" description="Basic and acidic residues" evidence="11">
    <location>
        <begin position="578"/>
        <end position="631"/>
    </location>
</feature>
<evidence type="ECO:0000256" key="5">
    <source>
        <dbReference type="ARBA" id="ARBA00023015"/>
    </source>
</evidence>
<keyword evidence="7 10" id="KW-0234">DNA repair</keyword>
<dbReference type="GO" id="GO:0006260">
    <property type="term" value="P:DNA replication"/>
    <property type="evidence" value="ECO:0007669"/>
    <property type="project" value="UniProtKB-KW"/>
</dbReference>
<dbReference type="FunFam" id="2.30.29.30:FF:000098">
    <property type="entry name" value="Fact complex subunit ssrp1"/>
    <property type="match status" value="1"/>
</dbReference>
<dbReference type="WBParaSite" id="MBELARI_LOCUS4264">
    <property type="protein sequence ID" value="MBELARI_LOCUS4264"/>
    <property type="gene ID" value="MBELARI_LOCUS4264"/>
</dbReference>
<dbReference type="GO" id="GO:0003677">
    <property type="term" value="F:DNA binding"/>
    <property type="evidence" value="ECO:0007669"/>
    <property type="project" value="UniProtKB-UniRule"/>
</dbReference>
<dbReference type="InterPro" id="IPR011993">
    <property type="entry name" value="PH-like_dom_sf"/>
</dbReference>
<feature type="compositionally biased region" description="Low complexity" evidence="11">
    <location>
        <begin position="655"/>
        <end position="670"/>
    </location>
</feature>
<evidence type="ECO:0000256" key="9">
    <source>
        <dbReference type="PROSITE-ProRule" id="PRU00267"/>
    </source>
</evidence>
<feature type="compositionally biased region" description="Basic and acidic residues" evidence="11">
    <location>
        <begin position="642"/>
        <end position="653"/>
    </location>
</feature>
<protein>
    <recommendedName>
        <fullName evidence="10">FACT complex subunit SSRP1</fullName>
    </recommendedName>
</protein>
<evidence type="ECO:0000256" key="11">
    <source>
        <dbReference type="SAM" id="MobiDB-lite"/>
    </source>
</evidence>
<dbReference type="SUPFAM" id="SSF47095">
    <property type="entry name" value="HMG-box"/>
    <property type="match status" value="1"/>
</dbReference>
<dbReference type="InterPro" id="IPR000969">
    <property type="entry name" value="SSRP1/POB3"/>
</dbReference>
<evidence type="ECO:0000256" key="8">
    <source>
        <dbReference type="ARBA" id="ARBA00023242"/>
    </source>
</evidence>
<dbReference type="InterPro" id="IPR050454">
    <property type="entry name" value="RTT106/SSRP1_HistChap/FACT"/>
</dbReference>
<dbReference type="Gene3D" id="1.10.30.10">
    <property type="entry name" value="High mobility group box domain"/>
    <property type="match status" value="1"/>
</dbReference>
<dbReference type="InterPro" id="IPR035417">
    <property type="entry name" value="SSRP1/POB3_N"/>
</dbReference>
<dbReference type="InterPro" id="IPR036910">
    <property type="entry name" value="HMG_box_dom_sf"/>
</dbReference>
<accession>A0AAF3FBF2</accession>